<dbReference type="RefSeq" id="XP_001325898.1">
    <property type="nucleotide sequence ID" value="XM_001325863.1"/>
</dbReference>
<dbReference type="KEGG" id="tva:4771655"/>
<sequence>MSKLLQSPSKDFILPMNITEELEKYDYATKQKFGSYCLIYEHFDTNEWYEFKDCDFEAKLEEIIPKVSIQKVLVLCERHLDYLHVFLNFFATINQKQYPPKHFIPFLISIVPLLPIKWISKFALHIDDVRYTYLFLTAAFNSCIMVKPGLLQLLQRNQEIWDKYVKRYKIEGSEHYVTILQHLVEYRTACKELIDYKIEYKLADYLKCDKEEFMLKMVRQSDSPVKFLKVLKAQIIPYCQANQLDVESLIVKGIPKKSYDVPSKLKILSDYVSTLRLRSQFISDMTYTSDEELQQIKDYAKQNNLAYEPNPHVVESFENKPRMAFRARSGSIGLMLPSTTGGANIPAARLNTSSSKAGPLKPPTRSDGWKRSPSIELEKNKGSNDNYSIIADGKADNPAAYAERLHKFRNSKEIRPIYDLAETYAIVVSYDDFQETSTRIKLFDQLIKQDGWDNFTTICQVLTIQPSDLFEHLNTTDKYFNCGKDILPKLLNITDRWNSSQFIKYLDTAVNNFWANLPFTEFAELWINALQNIYTKVKPESVDYIVFLSRVVNTAQFLTDATQQRTLINEYQKGRTLEELAHILTDFGQEQAAKFINKKIANYSEAQFIEDYTSKDIRLVSTAVLQIRFMEDKQAAVTILQHLIPKVDGQEYTLIAYAYALLYDLDFPCQSQLDILNKLHSGAKVFVNFHELIANPLETLQAATNTDTIQGILPIAKAMNINEDKLVVHVMTNKMNSQYFDDYKQYVKLLRQKSQEELIKVVVPRLKPEEQPQFFQSLGMVEQQRKIQTISDLSNNGLSEFSTSELLNNPKKLIIELYNKTALQDQLGKRLHKIVERIASRYSINPKVYKPEIIKPWLSAEYPPFEESKNILDPNSTEQLYAADKSAVQQALFVLRTWTILDSLSWVKRFIEEEGIPYRAKARGIACLFSIGDLVTLQKTFGDIETLNAEYKYTILAAHCQAFGHDFTPEQMHPDKIEETFKELQDPWAQSIRSAVFLDRDDELIPLFTKLAEGRKFQCLQLIARVQSQRVILDKSVSEALILSISEAFESLLRKDDGTKAAKSRQQKILRTVFRVMSIIPQFDYVIINGQHTPLEDAMKLLISSGLSVYAADITSHMTELKTRRRGIYSLVRNGCYDLALEYGFPSEQIFEIILETDLKAATETMVDNSFIQFTNWMYRQGDKAHLKEVKNYLKDQGRTREIKRMKERFAKIDAENEK</sequence>
<dbReference type="GO" id="GO:0007094">
    <property type="term" value="P:mitotic spindle assembly checkpoint signaling"/>
    <property type="evidence" value="ECO:0000318"/>
    <property type="project" value="GO_Central"/>
</dbReference>
<organism evidence="2 3">
    <name type="scientific">Trichomonas vaginalis (strain ATCC PRA-98 / G3)</name>
    <dbReference type="NCBI Taxonomy" id="412133"/>
    <lineage>
        <taxon>Eukaryota</taxon>
        <taxon>Metamonada</taxon>
        <taxon>Parabasalia</taxon>
        <taxon>Trichomonadida</taxon>
        <taxon>Trichomonadidae</taxon>
        <taxon>Trichomonas</taxon>
    </lineage>
</organism>
<dbReference type="InterPro" id="IPR052802">
    <property type="entry name" value="KNTC1"/>
</dbReference>
<dbReference type="GO" id="GO:0005737">
    <property type="term" value="C:cytoplasm"/>
    <property type="evidence" value="ECO:0000318"/>
    <property type="project" value="GO_Central"/>
</dbReference>
<accession>A2E143</accession>
<reference evidence="2" key="1">
    <citation type="submission" date="2006-10" db="EMBL/GenBank/DDBJ databases">
        <authorList>
            <person name="Amadeo P."/>
            <person name="Zhao Q."/>
            <person name="Wortman J."/>
            <person name="Fraser-Liggett C."/>
            <person name="Carlton J."/>
        </authorList>
    </citation>
    <scope>NUCLEOTIDE SEQUENCE</scope>
    <source>
        <strain evidence="2">G3</strain>
    </source>
</reference>
<evidence type="ECO:0000313" key="2">
    <source>
        <dbReference type="EMBL" id="EAY13675.1"/>
    </source>
</evidence>
<name>A2E143_TRIV3</name>
<protein>
    <submittedName>
        <fullName evidence="2">Uncharacterized protein</fullName>
    </submittedName>
</protein>
<dbReference type="VEuPathDB" id="TrichDB:TVAG_388170"/>
<dbReference type="InParanoid" id="A2E143"/>
<dbReference type="PANTHER" id="PTHR15688">
    <property type="entry name" value="KINETOCHORE-ASSOCIATED PROTEIN 1"/>
    <property type="match status" value="1"/>
</dbReference>
<dbReference type="GO" id="GO:0031267">
    <property type="term" value="F:small GTPase binding"/>
    <property type="evidence" value="ECO:0000318"/>
    <property type="project" value="GO_Central"/>
</dbReference>
<dbReference type="Proteomes" id="UP000001542">
    <property type="component" value="Unassembled WGS sequence"/>
</dbReference>
<dbReference type="AlphaFoldDB" id="A2E143"/>
<dbReference type="SMR" id="A2E143"/>
<gene>
    <name evidence="2" type="ORF">TVAG_388170</name>
</gene>
<dbReference type="GO" id="GO:1990423">
    <property type="term" value="C:RZZ complex"/>
    <property type="evidence" value="ECO:0000318"/>
    <property type="project" value="GO_Central"/>
</dbReference>
<dbReference type="VEuPathDB" id="TrichDB:TVAGG3_0330850"/>
<proteinExistence type="predicted"/>
<evidence type="ECO:0000313" key="3">
    <source>
        <dbReference type="Proteomes" id="UP000001542"/>
    </source>
</evidence>
<feature type="region of interest" description="Disordered" evidence="1">
    <location>
        <begin position="345"/>
        <end position="381"/>
    </location>
</feature>
<dbReference type="STRING" id="5722.A2E143"/>
<dbReference type="GO" id="GO:1903394">
    <property type="term" value="P:protein localization to kinetochore involved in kinetochore assembly"/>
    <property type="evidence" value="ECO:0000318"/>
    <property type="project" value="GO_Central"/>
</dbReference>
<evidence type="ECO:0000256" key="1">
    <source>
        <dbReference type="SAM" id="MobiDB-lite"/>
    </source>
</evidence>
<keyword evidence="3" id="KW-1185">Reference proteome</keyword>
<dbReference type="GO" id="GO:0000070">
    <property type="term" value="P:mitotic sister chromatid segregation"/>
    <property type="evidence" value="ECO:0000318"/>
    <property type="project" value="GO_Central"/>
</dbReference>
<dbReference type="GO" id="GO:0005828">
    <property type="term" value="C:kinetochore microtubule"/>
    <property type="evidence" value="ECO:0000318"/>
    <property type="project" value="GO_Central"/>
</dbReference>
<reference evidence="2" key="2">
    <citation type="journal article" date="2007" name="Science">
        <title>Draft genome sequence of the sexually transmitted pathogen Trichomonas vaginalis.</title>
        <authorList>
            <person name="Carlton J.M."/>
            <person name="Hirt R.P."/>
            <person name="Silva J.C."/>
            <person name="Delcher A.L."/>
            <person name="Schatz M."/>
            <person name="Zhao Q."/>
            <person name="Wortman J.R."/>
            <person name="Bidwell S.L."/>
            <person name="Alsmark U.C.M."/>
            <person name="Besteiro S."/>
            <person name="Sicheritz-Ponten T."/>
            <person name="Noel C.J."/>
            <person name="Dacks J.B."/>
            <person name="Foster P.G."/>
            <person name="Simillion C."/>
            <person name="Van de Peer Y."/>
            <person name="Miranda-Saavedra D."/>
            <person name="Barton G.J."/>
            <person name="Westrop G.D."/>
            <person name="Mueller S."/>
            <person name="Dessi D."/>
            <person name="Fiori P.L."/>
            <person name="Ren Q."/>
            <person name="Paulsen I."/>
            <person name="Zhang H."/>
            <person name="Bastida-Corcuera F.D."/>
            <person name="Simoes-Barbosa A."/>
            <person name="Brown M.T."/>
            <person name="Hayes R.D."/>
            <person name="Mukherjee M."/>
            <person name="Okumura C.Y."/>
            <person name="Schneider R."/>
            <person name="Smith A.J."/>
            <person name="Vanacova S."/>
            <person name="Villalvazo M."/>
            <person name="Haas B.J."/>
            <person name="Pertea M."/>
            <person name="Feldblyum T.V."/>
            <person name="Utterback T.R."/>
            <person name="Shu C.L."/>
            <person name="Osoegawa K."/>
            <person name="de Jong P.J."/>
            <person name="Hrdy I."/>
            <person name="Horvathova L."/>
            <person name="Zubacova Z."/>
            <person name="Dolezal P."/>
            <person name="Malik S.B."/>
            <person name="Logsdon J.M. Jr."/>
            <person name="Henze K."/>
            <person name="Gupta A."/>
            <person name="Wang C.C."/>
            <person name="Dunne R.L."/>
            <person name="Upcroft J.A."/>
            <person name="Upcroft P."/>
            <person name="White O."/>
            <person name="Salzberg S.L."/>
            <person name="Tang P."/>
            <person name="Chiu C.-H."/>
            <person name="Lee Y.-S."/>
            <person name="Embley T.M."/>
            <person name="Coombs G.H."/>
            <person name="Mottram J.C."/>
            <person name="Tachezy J."/>
            <person name="Fraser-Liggett C.M."/>
            <person name="Johnson P.J."/>
        </authorList>
    </citation>
    <scope>NUCLEOTIDE SEQUENCE [LARGE SCALE GENOMIC DNA]</scope>
    <source>
        <strain evidence="2">G3</strain>
    </source>
</reference>
<dbReference type="OrthoDB" id="10611906at2759"/>
<dbReference type="PANTHER" id="PTHR15688:SF1">
    <property type="entry name" value="KINETOCHORE-ASSOCIATED PROTEIN 1"/>
    <property type="match status" value="1"/>
</dbReference>
<dbReference type="EMBL" id="DS113282">
    <property type="protein sequence ID" value="EAY13675.1"/>
    <property type="molecule type" value="Genomic_DNA"/>
</dbReference>